<feature type="compositionally biased region" description="Low complexity" evidence="1">
    <location>
        <begin position="578"/>
        <end position="589"/>
    </location>
</feature>
<feature type="transmembrane region" description="Helical" evidence="2">
    <location>
        <begin position="613"/>
        <end position="633"/>
    </location>
</feature>
<dbReference type="InterPro" id="IPR052901">
    <property type="entry name" value="Bact_TGase-like"/>
</dbReference>
<dbReference type="InterPro" id="IPR025403">
    <property type="entry name" value="TgpA-like_C"/>
</dbReference>
<keyword evidence="2" id="KW-0812">Transmembrane</keyword>
<comment type="caution">
    <text evidence="4">The sequence shown here is derived from an EMBL/GenBank/DDBJ whole genome shotgun (WGS) entry which is preliminary data.</text>
</comment>
<feature type="transmembrane region" description="Helical" evidence="2">
    <location>
        <begin position="35"/>
        <end position="54"/>
    </location>
</feature>
<feature type="region of interest" description="Disordered" evidence="1">
    <location>
        <begin position="578"/>
        <end position="606"/>
    </location>
</feature>
<feature type="transmembrane region" description="Helical" evidence="2">
    <location>
        <begin position="159"/>
        <end position="175"/>
    </location>
</feature>
<feature type="transmembrane region" description="Helical" evidence="2">
    <location>
        <begin position="196"/>
        <end position="214"/>
    </location>
</feature>
<evidence type="ECO:0000256" key="2">
    <source>
        <dbReference type="SAM" id="Phobius"/>
    </source>
</evidence>
<keyword evidence="5" id="KW-1185">Reference proteome</keyword>
<gene>
    <name evidence="4" type="ORF">JOC58_002065</name>
</gene>
<keyword evidence="2" id="KW-0472">Membrane</keyword>
<dbReference type="RefSeq" id="WP_188776304.1">
    <property type="nucleotide sequence ID" value="NZ_BMMB01000006.1"/>
</dbReference>
<feature type="transmembrane region" description="Helical" evidence="2">
    <location>
        <begin position="12"/>
        <end position="29"/>
    </location>
</feature>
<dbReference type="PANTHER" id="PTHR42736:SF1">
    <property type="entry name" value="PROTEIN-GLUTAMINE GAMMA-GLUTAMYLTRANSFERASE"/>
    <property type="match status" value="1"/>
</dbReference>
<dbReference type="SUPFAM" id="SSF54001">
    <property type="entry name" value="Cysteine proteinases"/>
    <property type="match status" value="1"/>
</dbReference>
<accession>A0ABU1IY31</accession>
<proteinExistence type="predicted"/>
<protein>
    <submittedName>
        <fullName evidence="4">Transglutaminase-like putative cysteine protease</fullName>
    </submittedName>
</protein>
<dbReference type="EMBL" id="JAVDQH010000007">
    <property type="protein sequence ID" value="MDR6244172.1"/>
    <property type="molecule type" value="Genomic_DNA"/>
</dbReference>
<dbReference type="Pfam" id="PF01841">
    <property type="entry name" value="Transglut_core"/>
    <property type="match status" value="1"/>
</dbReference>
<feature type="domain" description="Transglutaminase-like" evidence="3">
    <location>
        <begin position="484"/>
        <end position="564"/>
    </location>
</feature>
<name>A0ABU1IY31_9BACL</name>
<sequence length="740" mass="85308">MKKWWSEICGSWYYSLCLLWVLIIAYQWIQYADGIWYSETTMFVLGTMIAVAVIDIILPFNAWYRLLIKLVAVIAVVYYAMHTHGLFTWSLFQSLSDNMEEFISTLRTYIWFIVAAWMLLEVSARIGTSRRAIIMFVGTNIVALAILDSFTKTALWEEVAWVVFAGMGWLVSNHFRYFQERFPRGWKHLRRYPLKIMFNIAVIFSIILLAGINMPEVQPTLKDPYTAWKNWHGESVITVNGSNGMDGQGASSGYSREDSNLGGGFNFDYTPVMSVSTTSRSYWRGETRLAYSGKGWIDRSSSSWRDLEPIQADEKLSMDEEPSTIETRTVKQQVKMLSDKGTNYPVLFGAYTISRIESVNGKNDTDQLDWRSNSGEVHWSQTRQNHNFPESYSLISSVPVVPVAELEKKTYSELYDGKSLEPYLQMPTDFPQRVKNLAREVTASATTPYRKIELLQSYLKNNYTYTNNPDLSRKKSSDFVDSFLFEIKEGYCDYYSTAMVMMARSLDIPARWVKGYAPGQANGYVTSDYFPEGATEYMVTNADAHSWAEIYFAGYGWIPIEATPGFDMPLLTEAVQAPAQTEQTPQPEEQQQEPEQEQAETPVQATENGAPPAVIWTASLLVAAWVVFIAFRYRRKLHAAYVRMRYGEAHTPQQKMMVEAKRWLAWMKRHGLNRESHETLRESVDRWQELKPELRPALGPLLQLFERAKYSPNVVTEEEYVTMKQYVQDLRKLWRNTSTK</sequence>
<dbReference type="InterPro" id="IPR038765">
    <property type="entry name" value="Papain-like_cys_pep_sf"/>
</dbReference>
<feature type="transmembrane region" description="Helical" evidence="2">
    <location>
        <begin position="102"/>
        <end position="120"/>
    </location>
</feature>
<dbReference type="Proteomes" id="UP001185028">
    <property type="component" value="Unassembled WGS sequence"/>
</dbReference>
<evidence type="ECO:0000256" key="1">
    <source>
        <dbReference type="SAM" id="MobiDB-lite"/>
    </source>
</evidence>
<keyword evidence="2" id="KW-1133">Transmembrane helix</keyword>
<dbReference type="InterPro" id="IPR002931">
    <property type="entry name" value="Transglutaminase-like"/>
</dbReference>
<dbReference type="PANTHER" id="PTHR42736">
    <property type="entry name" value="PROTEIN-GLUTAMINE GAMMA-GLUTAMYLTRANSFERASE"/>
    <property type="match status" value="1"/>
</dbReference>
<dbReference type="SMART" id="SM00460">
    <property type="entry name" value="TGc"/>
    <property type="match status" value="1"/>
</dbReference>
<organism evidence="4 5">
    <name type="scientific">Paenibacillus hunanensis</name>
    <dbReference type="NCBI Taxonomy" id="539262"/>
    <lineage>
        <taxon>Bacteria</taxon>
        <taxon>Bacillati</taxon>
        <taxon>Bacillota</taxon>
        <taxon>Bacilli</taxon>
        <taxon>Bacillales</taxon>
        <taxon>Paenibacillaceae</taxon>
        <taxon>Paenibacillus</taxon>
    </lineage>
</organism>
<feature type="transmembrane region" description="Helical" evidence="2">
    <location>
        <begin position="132"/>
        <end position="147"/>
    </location>
</feature>
<feature type="transmembrane region" description="Helical" evidence="2">
    <location>
        <begin position="66"/>
        <end position="82"/>
    </location>
</feature>
<dbReference type="Gene3D" id="3.10.620.30">
    <property type="match status" value="1"/>
</dbReference>
<evidence type="ECO:0000259" key="3">
    <source>
        <dbReference type="SMART" id="SM00460"/>
    </source>
</evidence>
<reference evidence="4 5" key="1">
    <citation type="submission" date="2023-07" db="EMBL/GenBank/DDBJ databases">
        <title>Genomic Encyclopedia of Type Strains, Phase IV (KMG-IV): sequencing the most valuable type-strain genomes for metagenomic binning, comparative biology and taxonomic classification.</title>
        <authorList>
            <person name="Goeker M."/>
        </authorList>
    </citation>
    <scope>NUCLEOTIDE SEQUENCE [LARGE SCALE GENOMIC DNA]</scope>
    <source>
        <strain evidence="4 5">DSM 22170</strain>
    </source>
</reference>
<dbReference type="Pfam" id="PF13559">
    <property type="entry name" value="DUF4129"/>
    <property type="match status" value="1"/>
</dbReference>
<evidence type="ECO:0000313" key="5">
    <source>
        <dbReference type="Proteomes" id="UP001185028"/>
    </source>
</evidence>
<evidence type="ECO:0000313" key="4">
    <source>
        <dbReference type="EMBL" id="MDR6244172.1"/>
    </source>
</evidence>